<feature type="region of interest" description="Disordered" evidence="5">
    <location>
        <begin position="134"/>
        <end position="154"/>
    </location>
</feature>
<dbReference type="EMBL" id="JACBNQ010000029">
    <property type="protein sequence ID" value="NYB75809.1"/>
    <property type="molecule type" value="Genomic_DNA"/>
</dbReference>
<proteinExistence type="inferred from homology"/>
<reference evidence="7" key="1">
    <citation type="submission" date="2020-07" db="EMBL/GenBank/DDBJ databases">
        <title>Genomic analysis of a strain of Sedimentibacter Hydroxybenzoicus DSM7310.</title>
        <authorList>
            <person name="Ma S."/>
        </authorList>
    </citation>
    <scope>NUCLEOTIDE SEQUENCE</scope>
    <source>
        <strain evidence="7">DSM 7310</strain>
    </source>
</reference>
<evidence type="ECO:0000256" key="6">
    <source>
        <dbReference type="SAM" id="SignalP"/>
    </source>
</evidence>
<dbReference type="PROSITE" id="PS51257">
    <property type="entry name" value="PROKAR_LIPOPROTEIN"/>
    <property type="match status" value="1"/>
</dbReference>
<dbReference type="InterPro" id="IPR006128">
    <property type="entry name" value="Lipoprotein_PsaA-like"/>
</dbReference>
<organism evidence="7 8">
    <name type="scientific">Sedimentibacter hydroxybenzoicus DSM 7310</name>
    <dbReference type="NCBI Taxonomy" id="1123245"/>
    <lineage>
        <taxon>Bacteria</taxon>
        <taxon>Bacillati</taxon>
        <taxon>Bacillota</taxon>
        <taxon>Tissierellia</taxon>
        <taxon>Sedimentibacter</taxon>
    </lineage>
</organism>
<dbReference type="CDD" id="cd01017">
    <property type="entry name" value="AdcA"/>
    <property type="match status" value="1"/>
</dbReference>
<dbReference type="GO" id="GO:0007155">
    <property type="term" value="P:cell adhesion"/>
    <property type="evidence" value="ECO:0007669"/>
    <property type="project" value="InterPro"/>
</dbReference>
<dbReference type="Gene3D" id="3.40.50.1980">
    <property type="entry name" value="Nitrogenase molybdenum iron protein domain"/>
    <property type="match status" value="2"/>
</dbReference>
<dbReference type="Pfam" id="PF01297">
    <property type="entry name" value="ZnuA"/>
    <property type="match status" value="1"/>
</dbReference>
<keyword evidence="8" id="KW-1185">Reference proteome</keyword>
<evidence type="ECO:0000256" key="1">
    <source>
        <dbReference type="ARBA" id="ARBA00011028"/>
    </source>
</evidence>
<comment type="similarity">
    <text evidence="1 4">Belongs to the bacterial solute-binding protein 9 family.</text>
</comment>
<dbReference type="PANTHER" id="PTHR42953">
    <property type="entry name" value="HIGH-AFFINITY ZINC UPTAKE SYSTEM PROTEIN ZNUA-RELATED"/>
    <property type="match status" value="1"/>
</dbReference>
<dbReference type="GO" id="GO:0046872">
    <property type="term" value="F:metal ion binding"/>
    <property type="evidence" value="ECO:0007669"/>
    <property type="project" value="InterPro"/>
</dbReference>
<dbReference type="Proteomes" id="UP000611629">
    <property type="component" value="Unassembled WGS sequence"/>
</dbReference>
<evidence type="ECO:0000256" key="3">
    <source>
        <dbReference type="ARBA" id="ARBA00022729"/>
    </source>
</evidence>
<evidence type="ECO:0000256" key="5">
    <source>
        <dbReference type="SAM" id="MobiDB-lite"/>
    </source>
</evidence>
<accession>A0A974BLX8</accession>
<gene>
    <name evidence="7" type="ORF">HZF24_16795</name>
</gene>
<dbReference type="GO" id="GO:0030001">
    <property type="term" value="P:metal ion transport"/>
    <property type="evidence" value="ECO:0007669"/>
    <property type="project" value="InterPro"/>
</dbReference>
<dbReference type="InterPro" id="IPR050492">
    <property type="entry name" value="Bact_metal-bind_prot9"/>
</dbReference>
<dbReference type="RefSeq" id="WP_179239526.1">
    <property type="nucleotide sequence ID" value="NZ_JACBNQ010000029.1"/>
</dbReference>
<dbReference type="AlphaFoldDB" id="A0A974BLX8"/>
<feature type="chain" id="PRO_5037425550" evidence="6">
    <location>
        <begin position="25"/>
        <end position="324"/>
    </location>
</feature>
<dbReference type="InterPro" id="IPR006127">
    <property type="entry name" value="ZnuA-like"/>
</dbReference>
<dbReference type="SUPFAM" id="SSF53807">
    <property type="entry name" value="Helical backbone' metal receptor"/>
    <property type="match status" value="1"/>
</dbReference>
<name>A0A974BLX8_SEDHY</name>
<evidence type="ECO:0000256" key="2">
    <source>
        <dbReference type="ARBA" id="ARBA00022448"/>
    </source>
</evidence>
<keyword evidence="2 4" id="KW-0813">Transport</keyword>
<evidence type="ECO:0000313" key="7">
    <source>
        <dbReference type="EMBL" id="NYB75809.1"/>
    </source>
</evidence>
<feature type="signal peptide" evidence="6">
    <location>
        <begin position="1"/>
        <end position="24"/>
    </location>
</feature>
<dbReference type="PRINTS" id="PR00690">
    <property type="entry name" value="ADHESNFAMILY"/>
</dbReference>
<sequence>MKKFYSMMLSIILILSLLAGCGTAQEPSASDDDNNQNQDKKLSVYASFYPMYDFASKIGGDKINAVNMVPDGTEPHHWEPTAADIVGLQESAVFIYNGAGMEHWVEDVLESIHNDSLIIVEASEGLSLLEGHHHDDEHDEEEHEDEEHSHGNFDPHVWLDPMNAKIEMENIKNAFVKADPENKDYYEANYAKYAAELDTLDKEFTDTLNPLPNKDIIVTHQAFGYLCSAYGLNQVPVEGLAPDSEPDPARVAEIIEFAKEHNVRVIFFEELVNPKVAEVIANNIGAKTDVLNPIEALSDEQRNNGDDYFAVMRQNLESLKSALE</sequence>
<comment type="caution">
    <text evidence="7">The sequence shown here is derived from an EMBL/GenBank/DDBJ whole genome shotgun (WGS) entry which is preliminary data.</text>
</comment>
<keyword evidence="3 6" id="KW-0732">Signal</keyword>
<evidence type="ECO:0000256" key="4">
    <source>
        <dbReference type="RuleBase" id="RU003512"/>
    </source>
</evidence>
<evidence type="ECO:0000313" key="8">
    <source>
        <dbReference type="Proteomes" id="UP000611629"/>
    </source>
</evidence>
<dbReference type="PANTHER" id="PTHR42953:SF3">
    <property type="entry name" value="HIGH-AFFINITY ZINC UPTAKE SYSTEM PROTEIN ZNUA"/>
    <property type="match status" value="1"/>
</dbReference>
<dbReference type="PRINTS" id="PR00691">
    <property type="entry name" value="ADHESINB"/>
</dbReference>
<protein>
    <submittedName>
        <fullName evidence="7">Zinc ABC transporter substrate-binding protein</fullName>
    </submittedName>
</protein>
<dbReference type="InterPro" id="IPR006129">
    <property type="entry name" value="AdhesinB"/>
</dbReference>